<gene>
    <name evidence="3" type="ORF">GCM10011613_33820</name>
</gene>
<dbReference type="RefSeq" id="WP_189420783.1">
    <property type="nucleotide sequence ID" value="NZ_BMYZ01000004.1"/>
</dbReference>
<dbReference type="Gene3D" id="3.80.10.10">
    <property type="entry name" value="Ribonuclease Inhibitor"/>
    <property type="match status" value="1"/>
</dbReference>
<evidence type="ECO:0000256" key="2">
    <source>
        <dbReference type="ARBA" id="ARBA00022737"/>
    </source>
</evidence>
<dbReference type="PANTHER" id="PTHR46652:SF3">
    <property type="entry name" value="LEUCINE-RICH REPEAT-CONTAINING PROTEIN 9"/>
    <property type="match status" value="1"/>
</dbReference>
<dbReference type="InterPro" id="IPR050836">
    <property type="entry name" value="SDS22/Internalin_LRR"/>
</dbReference>
<evidence type="ECO:0000313" key="3">
    <source>
        <dbReference type="EMBL" id="GGY86036.1"/>
    </source>
</evidence>
<keyword evidence="1" id="KW-0433">Leucine-rich repeat</keyword>
<dbReference type="InterPro" id="IPR001611">
    <property type="entry name" value="Leu-rich_rpt"/>
</dbReference>
<reference evidence="4" key="1">
    <citation type="journal article" date="2019" name="Int. J. Syst. Evol. Microbiol.">
        <title>The Global Catalogue of Microorganisms (GCM) 10K type strain sequencing project: providing services to taxonomists for standard genome sequencing and annotation.</title>
        <authorList>
            <consortium name="The Broad Institute Genomics Platform"/>
            <consortium name="The Broad Institute Genome Sequencing Center for Infectious Disease"/>
            <person name="Wu L."/>
            <person name="Ma J."/>
        </authorList>
    </citation>
    <scope>NUCLEOTIDE SEQUENCE [LARGE SCALE GENOMIC DNA]</scope>
    <source>
        <strain evidence="4">KCTC 32239</strain>
    </source>
</reference>
<protein>
    <recommendedName>
        <fullName evidence="5">Leucine-rich repeat domain-containing protein</fullName>
    </recommendedName>
</protein>
<accession>A0ABQ3B9H9</accession>
<dbReference type="Proteomes" id="UP000619761">
    <property type="component" value="Unassembled WGS sequence"/>
</dbReference>
<keyword evidence="2" id="KW-0677">Repeat</keyword>
<keyword evidence="4" id="KW-1185">Reference proteome</keyword>
<evidence type="ECO:0008006" key="5">
    <source>
        <dbReference type="Google" id="ProtNLM"/>
    </source>
</evidence>
<dbReference type="EMBL" id="BMYZ01000004">
    <property type="protein sequence ID" value="GGY86036.1"/>
    <property type="molecule type" value="Genomic_DNA"/>
</dbReference>
<proteinExistence type="predicted"/>
<dbReference type="Pfam" id="PF23952">
    <property type="entry name" value="LRR_EndoS"/>
    <property type="match status" value="1"/>
</dbReference>
<dbReference type="SUPFAM" id="SSF52058">
    <property type="entry name" value="L domain-like"/>
    <property type="match status" value="1"/>
</dbReference>
<sequence>MTIFLKYQRALLKRVFFIGGFFYGLSCAPCIALELALKDDNLRNCAQQAADKNHWQTATEFTALECHNQNIASVEGIEQFVNIEKLSLYNNNLSSFPALNLPKLNFLNIAKNKLPQLKLKDYPALESFFAFGNQLSTLDLSNLPNLKSFKANNNQITDFIYKDLPALEKIYMFDNKMVTIDIYRLPKMNYMDVRQNPMPDKLYEDMDKLKGVTFLHNGNTRDWHQ</sequence>
<evidence type="ECO:0000313" key="4">
    <source>
        <dbReference type="Proteomes" id="UP000619761"/>
    </source>
</evidence>
<evidence type="ECO:0000256" key="1">
    <source>
        <dbReference type="ARBA" id="ARBA00022614"/>
    </source>
</evidence>
<dbReference type="PANTHER" id="PTHR46652">
    <property type="entry name" value="LEUCINE-RICH REPEAT AND IQ DOMAIN-CONTAINING PROTEIN 1-RELATED"/>
    <property type="match status" value="1"/>
</dbReference>
<dbReference type="PROSITE" id="PS51450">
    <property type="entry name" value="LRR"/>
    <property type="match status" value="1"/>
</dbReference>
<organism evidence="3 4">
    <name type="scientific">Cellvibrio zantedeschiae</name>
    <dbReference type="NCBI Taxonomy" id="1237077"/>
    <lineage>
        <taxon>Bacteria</taxon>
        <taxon>Pseudomonadati</taxon>
        <taxon>Pseudomonadota</taxon>
        <taxon>Gammaproteobacteria</taxon>
        <taxon>Cellvibrionales</taxon>
        <taxon>Cellvibrionaceae</taxon>
        <taxon>Cellvibrio</taxon>
    </lineage>
</organism>
<name>A0ABQ3B9H9_9GAMM</name>
<comment type="caution">
    <text evidence="3">The sequence shown here is derived from an EMBL/GenBank/DDBJ whole genome shotgun (WGS) entry which is preliminary data.</text>
</comment>
<dbReference type="InterPro" id="IPR032675">
    <property type="entry name" value="LRR_dom_sf"/>
</dbReference>